<evidence type="ECO:0000313" key="3">
    <source>
        <dbReference type="Proteomes" id="UP001220610"/>
    </source>
</evidence>
<protein>
    <submittedName>
        <fullName evidence="2">IPT/TIG domain-containing protein</fullName>
    </submittedName>
</protein>
<dbReference type="SUPFAM" id="SSF81296">
    <property type="entry name" value="E set domains"/>
    <property type="match status" value="1"/>
</dbReference>
<dbReference type="InterPro" id="IPR014756">
    <property type="entry name" value="Ig_E-set"/>
</dbReference>
<dbReference type="CDD" id="cd00603">
    <property type="entry name" value="IPT_PCSR"/>
    <property type="match status" value="1"/>
</dbReference>
<dbReference type="EMBL" id="CP119311">
    <property type="protein sequence ID" value="WEK38371.1"/>
    <property type="molecule type" value="Genomic_DNA"/>
</dbReference>
<gene>
    <name evidence="2" type="ORF">P0Y53_12765</name>
</gene>
<evidence type="ECO:0000313" key="2">
    <source>
        <dbReference type="EMBL" id="WEK38371.1"/>
    </source>
</evidence>
<reference evidence="2" key="1">
    <citation type="submission" date="2023-03" db="EMBL/GenBank/DDBJ databases">
        <title>Andean soil-derived lignocellulolytic bacterial consortium as a source of novel taxa and putative plastic-active enzymes.</title>
        <authorList>
            <person name="Diaz-Garcia L."/>
            <person name="Chuvochina M."/>
            <person name="Feuerriegel G."/>
            <person name="Bunk B."/>
            <person name="Sproer C."/>
            <person name="Streit W.R."/>
            <person name="Rodriguez L.M."/>
            <person name="Overmann J."/>
            <person name="Jimenez D.J."/>
        </authorList>
    </citation>
    <scope>NUCLEOTIDE SEQUENCE</scope>
    <source>
        <strain evidence="2">MAG 7</strain>
    </source>
</reference>
<dbReference type="AlphaFoldDB" id="A0AAJ5WWA7"/>
<dbReference type="InterPro" id="IPR013783">
    <property type="entry name" value="Ig-like_fold"/>
</dbReference>
<dbReference type="PROSITE" id="PS51257">
    <property type="entry name" value="PROKAR_LIPOPROTEIN"/>
    <property type="match status" value="1"/>
</dbReference>
<dbReference type="InterPro" id="IPR002909">
    <property type="entry name" value="IPT_dom"/>
</dbReference>
<name>A0AAJ5WWA7_9BACT</name>
<feature type="domain" description="IPT/TIG" evidence="1">
    <location>
        <begin position="41"/>
        <end position="104"/>
    </location>
</feature>
<evidence type="ECO:0000259" key="1">
    <source>
        <dbReference type="Pfam" id="PF01833"/>
    </source>
</evidence>
<organism evidence="2 3">
    <name type="scientific">Candidatus Pseudobacter hemicellulosilyticus</name>
    <dbReference type="NCBI Taxonomy" id="3121375"/>
    <lineage>
        <taxon>Bacteria</taxon>
        <taxon>Pseudomonadati</taxon>
        <taxon>Bacteroidota</taxon>
        <taxon>Chitinophagia</taxon>
        <taxon>Chitinophagales</taxon>
        <taxon>Chitinophagaceae</taxon>
        <taxon>Pseudobacter</taxon>
    </lineage>
</organism>
<sequence>MRKEFFYCLLLVCYTMIACKKDKSENEALTITPFTVEKLSRSIVQAGQELTIYGQHLEQPELTTEVFLAGRPAAIVRGSADSLTVLVPEKVQTGSITVTLGKDSRFSLVYGPSVEVKPTPQVNGFGPVYAYGGETIELYTQHFSPVSEENELYIGNNRLEILSRKGPDTIIAKLPANATPDFLSWRTYNGPLQKMNVLFPLRLVNYPVQTVADWLKLDPAYTYMDTLVRGFPELAANYAAHKRIYDAALAYLQSPDSVYTIFLTNDGGYYKDKVTKADFYQKIRARSYNYNTLLIAAVSPGHALRLEDLQDGDSYPSAYTYNMQWDWGPDDVKNYITIQEQGGIKYAQITNPWGDTGAKVKILRELPVGKATIIELEGELGAVSME</sequence>
<dbReference type="Proteomes" id="UP001220610">
    <property type="component" value="Chromosome"/>
</dbReference>
<dbReference type="Gene3D" id="2.60.40.10">
    <property type="entry name" value="Immunoglobulins"/>
    <property type="match status" value="2"/>
</dbReference>
<proteinExistence type="predicted"/>
<dbReference type="Pfam" id="PF01833">
    <property type="entry name" value="TIG"/>
    <property type="match status" value="1"/>
</dbReference>
<accession>A0AAJ5WWA7</accession>